<feature type="compositionally biased region" description="Acidic residues" evidence="4">
    <location>
        <begin position="43"/>
        <end position="83"/>
    </location>
</feature>
<dbReference type="GO" id="GO:0006139">
    <property type="term" value="P:nucleobase-containing compound metabolic process"/>
    <property type="evidence" value="ECO:0007669"/>
    <property type="project" value="InterPro"/>
</dbReference>
<evidence type="ECO:0000313" key="6">
    <source>
        <dbReference type="Proteomes" id="UP001163046"/>
    </source>
</evidence>
<dbReference type="InterPro" id="IPR027417">
    <property type="entry name" value="P-loop_NTPase"/>
</dbReference>
<gene>
    <name evidence="5" type="primary">AK9_6</name>
    <name evidence="5" type="ORF">OS493_009709</name>
</gene>
<comment type="caution">
    <text evidence="5">The sequence shown here is derived from an EMBL/GenBank/DDBJ whole genome shotgun (WGS) entry which is preliminary data.</text>
</comment>
<keyword evidence="2" id="KW-0547">Nucleotide-binding</keyword>
<evidence type="ECO:0000256" key="3">
    <source>
        <dbReference type="ARBA" id="ARBA00022777"/>
    </source>
</evidence>
<keyword evidence="6" id="KW-1185">Reference proteome</keyword>
<dbReference type="Proteomes" id="UP001163046">
    <property type="component" value="Unassembled WGS sequence"/>
</dbReference>
<proteinExistence type="predicted"/>
<dbReference type="GO" id="GO:0019205">
    <property type="term" value="F:nucleobase-containing compound kinase activity"/>
    <property type="evidence" value="ECO:0007669"/>
    <property type="project" value="InterPro"/>
</dbReference>
<dbReference type="SUPFAM" id="SSF52540">
    <property type="entry name" value="P-loop containing nucleoside triphosphate hydrolases"/>
    <property type="match status" value="1"/>
</dbReference>
<evidence type="ECO:0000256" key="2">
    <source>
        <dbReference type="ARBA" id="ARBA00022741"/>
    </source>
</evidence>
<accession>A0A9X0CLQ3</accession>
<protein>
    <submittedName>
        <fullName evidence="5">Adenylate kinase</fullName>
    </submittedName>
</protein>
<dbReference type="AlphaFoldDB" id="A0A9X0CLQ3"/>
<dbReference type="OrthoDB" id="439792at2759"/>
<dbReference type="EMBL" id="MU827305">
    <property type="protein sequence ID" value="KAJ7363550.1"/>
    <property type="molecule type" value="Genomic_DNA"/>
</dbReference>
<keyword evidence="1" id="KW-0808">Transferase</keyword>
<name>A0A9X0CLQ3_9CNID</name>
<evidence type="ECO:0000256" key="4">
    <source>
        <dbReference type="SAM" id="MobiDB-lite"/>
    </source>
</evidence>
<dbReference type="InterPro" id="IPR000850">
    <property type="entry name" value="Adenylat/UMP-CMP_kin"/>
</dbReference>
<organism evidence="5 6">
    <name type="scientific">Desmophyllum pertusum</name>
    <dbReference type="NCBI Taxonomy" id="174260"/>
    <lineage>
        <taxon>Eukaryota</taxon>
        <taxon>Metazoa</taxon>
        <taxon>Cnidaria</taxon>
        <taxon>Anthozoa</taxon>
        <taxon>Hexacorallia</taxon>
        <taxon>Scleractinia</taxon>
        <taxon>Caryophylliina</taxon>
        <taxon>Caryophylliidae</taxon>
        <taxon>Desmophyllum</taxon>
    </lineage>
</organism>
<dbReference type="Pfam" id="PF00406">
    <property type="entry name" value="ADK"/>
    <property type="match status" value="1"/>
</dbReference>
<feature type="region of interest" description="Disordered" evidence="4">
    <location>
        <begin position="26"/>
        <end position="83"/>
    </location>
</feature>
<dbReference type="PANTHER" id="PTHR23359">
    <property type="entry name" value="NUCLEOTIDE KINASE"/>
    <property type="match status" value="1"/>
</dbReference>
<evidence type="ECO:0000256" key="1">
    <source>
        <dbReference type="ARBA" id="ARBA00022679"/>
    </source>
</evidence>
<evidence type="ECO:0000313" key="5">
    <source>
        <dbReference type="EMBL" id="KAJ7363550.1"/>
    </source>
</evidence>
<dbReference type="CDD" id="cd01428">
    <property type="entry name" value="ADK"/>
    <property type="match status" value="1"/>
</dbReference>
<sequence length="737" mass="85135">MNRYSFPVPAHSYPVLNEQMFVSSPTPNFNFRYQARKAQRDSDDSEEEADEDEDEDDIEALLDAEEEEEEEMEEEEEESEEDAIERLKTEIGDRYDEETGRVATVQETLEEISIPRVEINGGRKPRIVEYCIKKVLKPVVDFRESLFDRCFAIDGYLANRMLIMGFKFPSRFGRWCPVKLLEGEVLPPQHGAGVYTFPVVYRQHVYFCSGRDERETFMQCPSRFLKQPSPKPVVPIKMAIIGPPKSGKTGLANRFVAEYGVVRLSIGEAIRKVLNFQPYTELSRQINLHLKAGNPVPDELAVQALEVALLDMQCQTRGFILDGYPVTKKQVELMTERKIIPVRVLELQVEDDEVLRRGTADRHAPTRVLPLHDSQQILGIRLNAWQREITDVRDWYKKEHRNWLPVDGQRSKWWIWSEALDEARKSVRQIQTYLQRLSEGKAASVADMCITPSECLLRLGDYGQYCPVSLADRGELVDCSVNSSLEFAAEFRGRYYKMGSRVELELFLADPARYVPPLAPRKLPDPELLPKRRSAADVKTLFPKQIELKGYCPVTYLDGKLRYENIIPGETDLVVEYREKLFCFESEDKLQKFMRLPEKYYGLTLPHKLPPRKEPLLVSGLPMLGYMEQSVATALTKALTAVGCFKPKYPFVDAKKSALLYIAYHLKAYNPKSSDYVRKKYKQKLMRFEEECELIGYLGKEMTNRYREPEELPIDFDHKLSVFLALKETEPTTTWCA</sequence>
<dbReference type="Gene3D" id="3.40.50.300">
    <property type="entry name" value="P-loop containing nucleotide triphosphate hydrolases"/>
    <property type="match status" value="1"/>
</dbReference>
<reference evidence="5" key="1">
    <citation type="submission" date="2023-01" db="EMBL/GenBank/DDBJ databases">
        <title>Genome assembly of the deep-sea coral Lophelia pertusa.</title>
        <authorList>
            <person name="Herrera S."/>
            <person name="Cordes E."/>
        </authorList>
    </citation>
    <scope>NUCLEOTIDE SEQUENCE</scope>
    <source>
        <strain evidence="5">USNM1676648</strain>
        <tissue evidence="5">Polyp</tissue>
    </source>
</reference>
<dbReference type="GO" id="GO:0005524">
    <property type="term" value="F:ATP binding"/>
    <property type="evidence" value="ECO:0007669"/>
    <property type="project" value="InterPro"/>
</dbReference>
<keyword evidence="3 5" id="KW-0418">Kinase</keyword>